<reference evidence="8" key="1">
    <citation type="submission" date="2023-10" db="EMBL/GenBank/DDBJ databases">
        <authorList>
            <person name="Hackl T."/>
        </authorList>
    </citation>
    <scope>NUCLEOTIDE SEQUENCE</scope>
</reference>
<dbReference type="GO" id="GO:0016020">
    <property type="term" value="C:membrane"/>
    <property type="evidence" value="ECO:0007669"/>
    <property type="project" value="UniProtKB-SubCell"/>
</dbReference>
<accession>A0AAI8VKH2</accession>
<feature type="transmembrane region" description="Helical" evidence="6">
    <location>
        <begin position="34"/>
        <end position="56"/>
    </location>
</feature>
<dbReference type="PANTHER" id="PTHR33048">
    <property type="entry name" value="PTH11-LIKE INTEGRAL MEMBRANE PROTEIN (AFU_ORTHOLOGUE AFUA_5G11245)"/>
    <property type="match status" value="1"/>
</dbReference>
<sequence length="237" mass="26454">MSQLGYEDLANTPAASPPAGQTSNFLNPPSQQTIMIAVSTTMSFLTVVFVSLRLYTSLRITRLPGIEDWLCVLAVVFSFGYIGIILSLSYVSRHMWDVPEIWFTENYWKIRFAGNTLQALAYFTSRMPILLLYLRLFGQKRSFRIACYVAITAAFGVYLASIPLLSYFCTPSAGGDWGSLDVFAKCKRLLDWAMVQGSCDIVLNIYILLLPLTVVLGLHMPPRKKLGVLAIFLTGLL</sequence>
<dbReference type="InterPro" id="IPR049326">
    <property type="entry name" value="Rhodopsin_dom_fungi"/>
</dbReference>
<proteinExistence type="inferred from homology"/>
<feature type="domain" description="Rhodopsin" evidence="7">
    <location>
        <begin position="52"/>
        <end position="236"/>
    </location>
</feature>
<dbReference type="EMBL" id="CAUWAG010000010">
    <property type="protein sequence ID" value="CAJ2506591.1"/>
    <property type="molecule type" value="Genomic_DNA"/>
</dbReference>
<comment type="similarity">
    <text evidence="5">Belongs to the SAT4 family.</text>
</comment>
<organism evidence="8 9">
    <name type="scientific">Anthostomella pinea</name>
    <dbReference type="NCBI Taxonomy" id="933095"/>
    <lineage>
        <taxon>Eukaryota</taxon>
        <taxon>Fungi</taxon>
        <taxon>Dikarya</taxon>
        <taxon>Ascomycota</taxon>
        <taxon>Pezizomycotina</taxon>
        <taxon>Sordariomycetes</taxon>
        <taxon>Xylariomycetidae</taxon>
        <taxon>Xylariales</taxon>
        <taxon>Xylariaceae</taxon>
        <taxon>Anthostomella</taxon>
    </lineage>
</organism>
<comment type="caution">
    <text evidence="8">The sequence shown here is derived from an EMBL/GenBank/DDBJ whole genome shotgun (WGS) entry which is preliminary data.</text>
</comment>
<protein>
    <submittedName>
        <fullName evidence="8">Uu.00g077770.m01.CDS01</fullName>
    </submittedName>
</protein>
<feature type="transmembrane region" description="Helical" evidence="6">
    <location>
        <begin position="68"/>
        <end position="92"/>
    </location>
</feature>
<evidence type="ECO:0000256" key="2">
    <source>
        <dbReference type="ARBA" id="ARBA00022692"/>
    </source>
</evidence>
<dbReference type="Pfam" id="PF20684">
    <property type="entry name" value="Fung_rhodopsin"/>
    <property type="match status" value="1"/>
</dbReference>
<keyword evidence="4 6" id="KW-0472">Membrane</keyword>
<evidence type="ECO:0000256" key="5">
    <source>
        <dbReference type="ARBA" id="ARBA00038359"/>
    </source>
</evidence>
<evidence type="ECO:0000256" key="6">
    <source>
        <dbReference type="SAM" id="Phobius"/>
    </source>
</evidence>
<dbReference type="AlphaFoldDB" id="A0AAI8VKH2"/>
<dbReference type="PANTHER" id="PTHR33048:SF158">
    <property type="entry name" value="MEMBRANE PROTEIN PTH11-LIKE, PUTATIVE-RELATED"/>
    <property type="match status" value="1"/>
</dbReference>
<evidence type="ECO:0000256" key="3">
    <source>
        <dbReference type="ARBA" id="ARBA00022989"/>
    </source>
</evidence>
<comment type="subcellular location">
    <subcellularLocation>
        <location evidence="1">Membrane</location>
        <topology evidence="1">Multi-pass membrane protein</topology>
    </subcellularLocation>
</comment>
<keyword evidence="9" id="KW-1185">Reference proteome</keyword>
<evidence type="ECO:0000256" key="1">
    <source>
        <dbReference type="ARBA" id="ARBA00004141"/>
    </source>
</evidence>
<keyword evidence="3 6" id="KW-1133">Transmembrane helix</keyword>
<evidence type="ECO:0000313" key="9">
    <source>
        <dbReference type="Proteomes" id="UP001295740"/>
    </source>
</evidence>
<dbReference type="InterPro" id="IPR052337">
    <property type="entry name" value="SAT4-like"/>
</dbReference>
<gene>
    <name evidence="8" type="ORF">KHLLAP_LOCUS7059</name>
</gene>
<feature type="transmembrane region" description="Helical" evidence="6">
    <location>
        <begin position="145"/>
        <end position="168"/>
    </location>
</feature>
<evidence type="ECO:0000313" key="8">
    <source>
        <dbReference type="EMBL" id="CAJ2506591.1"/>
    </source>
</evidence>
<name>A0AAI8VKH2_9PEZI</name>
<feature type="transmembrane region" description="Helical" evidence="6">
    <location>
        <begin position="201"/>
        <end position="218"/>
    </location>
</feature>
<dbReference type="Proteomes" id="UP001295740">
    <property type="component" value="Unassembled WGS sequence"/>
</dbReference>
<feature type="transmembrane region" description="Helical" evidence="6">
    <location>
        <begin position="112"/>
        <end position="133"/>
    </location>
</feature>
<evidence type="ECO:0000259" key="7">
    <source>
        <dbReference type="Pfam" id="PF20684"/>
    </source>
</evidence>
<evidence type="ECO:0000256" key="4">
    <source>
        <dbReference type="ARBA" id="ARBA00023136"/>
    </source>
</evidence>
<keyword evidence="2 6" id="KW-0812">Transmembrane</keyword>